<dbReference type="Proteomes" id="UP001163603">
    <property type="component" value="Chromosome 3"/>
</dbReference>
<gene>
    <name evidence="1" type="ORF">Pint_04018</name>
</gene>
<protein>
    <submittedName>
        <fullName evidence="1">Uncharacterized protein</fullName>
    </submittedName>
</protein>
<reference evidence="2" key="1">
    <citation type="journal article" date="2023" name="G3 (Bethesda)">
        <title>Genome assembly and association tests identify interacting loci associated with vigor, precocity, and sex in interspecific pistachio rootstocks.</title>
        <authorList>
            <person name="Palmer W."/>
            <person name="Jacygrad E."/>
            <person name="Sagayaradj S."/>
            <person name="Cavanaugh K."/>
            <person name="Han R."/>
            <person name="Bertier L."/>
            <person name="Beede B."/>
            <person name="Kafkas S."/>
            <person name="Golino D."/>
            <person name="Preece J."/>
            <person name="Michelmore R."/>
        </authorList>
    </citation>
    <scope>NUCLEOTIDE SEQUENCE [LARGE SCALE GENOMIC DNA]</scope>
</reference>
<dbReference type="EMBL" id="CM047738">
    <property type="protein sequence ID" value="KAJ0047076.1"/>
    <property type="molecule type" value="Genomic_DNA"/>
</dbReference>
<sequence>MLCYYITGAPPTWEDAMFFQPIWHLCMIMKVALKTVLTDKRRLHPMVSGPPVVVSVLVTGV</sequence>
<accession>A0ACC0Z794</accession>
<keyword evidence="2" id="KW-1185">Reference proteome</keyword>
<proteinExistence type="predicted"/>
<comment type="caution">
    <text evidence="1">The sequence shown here is derived from an EMBL/GenBank/DDBJ whole genome shotgun (WGS) entry which is preliminary data.</text>
</comment>
<organism evidence="1 2">
    <name type="scientific">Pistacia integerrima</name>
    <dbReference type="NCBI Taxonomy" id="434235"/>
    <lineage>
        <taxon>Eukaryota</taxon>
        <taxon>Viridiplantae</taxon>
        <taxon>Streptophyta</taxon>
        <taxon>Embryophyta</taxon>
        <taxon>Tracheophyta</taxon>
        <taxon>Spermatophyta</taxon>
        <taxon>Magnoliopsida</taxon>
        <taxon>eudicotyledons</taxon>
        <taxon>Gunneridae</taxon>
        <taxon>Pentapetalae</taxon>
        <taxon>rosids</taxon>
        <taxon>malvids</taxon>
        <taxon>Sapindales</taxon>
        <taxon>Anacardiaceae</taxon>
        <taxon>Pistacia</taxon>
    </lineage>
</organism>
<evidence type="ECO:0000313" key="2">
    <source>
        <dbReference type="Proteomes" id="UP001163603"/>
    </source>
</evidence>
<name>A0ACC0Z794_9ROSI</name>
<evidence type="ECO:0000313" key="1">
    <source>
        <dbReference type="EMBL" id="KAJ0047076.1"/>
    </source>
</evidence>